<proteinExistence type="predicted"/>
<reference evidence="1" key="2">
    <citation type="submission" date="2021-04" db="EMBL/GenBank/DDBJ databases">
        <title>Genome-wide patterns of bracovirus chromosomal integration into multiple host tissues during parasitism.</title>
        <authorList>
            <person name="Chebbi M.A.C."/>
        </authorList>
    </citation>
    <scope>NUCLEOTIDE SEQUENCE</scope>
    <source>
        <tissue evidence="1">Whole body</tissue>
    </source>
</reference>
<reference evidence="1" key="1">
    <citation type="submission" date="2020-03" db="EMBL/GenBank/DDBJ databases">
        <authorList>
            <person name="Chebbi M.A."/>
            <person name="Drezen J.M."/>
        </authorList>
    </citation>
    <scope>NUCLEOTIDE SEQUENCE</scope>
    <source>
        <tissue evidence="1">Whole body</tissue>
    </source>
</reference>
<comment type="caution">
    <text evidence="1">The sequence shown here is derived from an EMBL/GenBank/DDBJ whole genome shotgun (WGS) entry which is preliminary data.</text>
</comment>
<dbReference type="EMBL" id="JAAOIC020000072">
    <property type="protein sequence ID" value="KAG8033993.1"/>
    <property type="molecule type" value="Genomic_DNA"/>
</dbReference>
<name>A0A8J5V679_9HYME</name>
<accession>A0A8J5V679</accession>
<dbReference type="OrthoDB" id="66881at2759"/>
<evidence type="ECO:0000313" key="1">
    <source>
        <dbReference type="EMBL" id="KAG8033993.1"/>
    </source>
</evidence>
<organism evidence="1 2">
    <name type="scientific">Cotesia typhae</name>
    <dbReference type="NCBI Taxonomy" id="2053667"/>
    <lineage>
        <taxon>Eukaryota</taxon>
        <taxon>Metazoa</taxon>
        <taxon>Ecdysozoa</taxon>
        <taxon>Arthropoda</taxon>
        <taxon>Hexapoda</taxon>
        <taxon>Insecta</taxon>
        <taxon>Pterygota</taxon>
        <taxon>Neoptera</taxon>
        <taxon>Endopterygota</taxon>
        <taxon>Hymenoptera</taxon>
        <taxon>Apocrita</taxon>
        <taxon>Ichneumonoidea</taxon>
        <taxon>Braconidae</taxon>
        <taxon>Microgastrinae</taxon>
        <taxon>Cotesia</taxon>
    </lineage>
</organism>
<gene>
    <name evidence="1" type="ORF">G9C98_008474</name>
</gene>
<dbReference type="Proteomes" id="UP000729913">
    <property type="component" value="Unassembled WGS sequence"/>
</dbReference>
<sequence>MAFVGIPFKVILFPMFHIQVQYFLQLLKGQVTLPPLENMTENSKLKTKKAHALEALQWKYNDDLADAAGIDRLPKFYEIGFSEWSIKRIENLLRYKYSKIEIIDDQTVKISI</sequence>
<evidence type="ECO:0000313" key="2">
    <source>
        <dbReference type="Proteomes" id="UP000729913"/>
    </source>
</evidence>
<keyword evidence="2" id="KW-1185">Reference proteome</keyword>
<dbReference type="AlphaFoldDB" id="A0A8J5V679"/>
<protein>
    <submittedName>
        <fullName evidence="1">Uncharacterized protein</fullName>
    </submittedName>
</protein>